<dbReference type="SUPFAM" id="SSF55729">
    <property type="entry name" value="Acyl-CoA N-acyltransferases (Nat)"/>
    <property type="match status" value="1"/>
</dbReference>
<dbReference type="AlphaFoldDB" id="A0A1B6GV55"/>
<gene>
    <name evidence="2" type="ORF">g.19569</name>
</gene>
<dbReference type="InterPro" id="IPR016181">
    <property type="entry name" value="Acyl_CoA_acyltransferase"/>
</dbReference>
<protein>
    <recommendedName>
        <fullName evidence="1">N-acetyltransferase domain-containing protein</fullName>
    </recommendedName>
</protein>
<name>A0A1B6GV55_9HEMI</name>
<dbReference type="InterPro" id="IPR041506">
    <property type="entry name" value="DUF5645"/>
</dbReference>
<dbReference type="GO" id="GO:0016747">
    <property type="term" value="F:acyltransferase activity, transferring groups other than amino-acyl groups"/>
    <property type="evidence" value="ECO:0007669"/>
    <property type="project" value="InterPro"/>
</dbReference>
<dbReference type="PANTHER" id="PTHR20958">
    <property type="entry name" value="GLYCINE N-ACYLTRANSFERASE-LIKE PROTEIN"/>
    <property type="match status" value="1"/>
</dbReference>
<dbReference type="Pfam" id="PF18713">
    <property type="entry name" value="DUF5645"/>
    <property type="match status" value="1"/>
</dbReference>
<dbReference type="PROSITE" id="PS51186">
    <property type="entry name" value="GNAT"/>
    <property type="match status" value="1"/>
</dbReference>
<sequence>MASDIQIFESVKQEEFSKVLNALEQDWPKHFLLHQIITTFREYKEAGSTWEQYLYIYGTFESGVYLNIISSETYSRVNVYTASSDLTEMKKALMETHLIPWRQESFIFEMIDNRFLGVMQEVFATKHGKFEISSDNMFLYPPNKELHIQPLPEDVYIENLDESYAAEMDKNWPHRYPGSELVHKNNLRYNFGLGIFRRSDKKLLSSSLSNHTGGVFVLHTDLECRRKGYAAIVVQHMVQECRRRGRIPFCTVIIGNKPSERLFTKLGFEKFTLVDYVILLSNTQHIT</sequence>
<dbReference type="InterPro" id="IPR000182">
    <property type="entry name" value="GNAT_dom"/>
</dbReference>
<dbReference type="InterPro" id="IPR013653">
    <property type="entry name" value="GCN5-like_dom"/>
</dbReference>
<organism evidence="2">
    <name type="scientific">Cuerna arida</name>
    <dbReference type="NCBI Taxonomy" id="1464854"/>
    <lineage>
        <taxon>Eukaryota</taxon>
        <taxon>Metazoa</taxon>
        <taxon>Ecdysozoa</taxon>
        <taxon>Arthropoda</taxon>
        <taxon>Hexapoda</taxon>
        <taxon>Insecta</taxon>
        <taxon>Pterygota</taxon>
        <taxon>Neoptera</taxon>
        <taxon>Paraneoptera</taxon>
        <taxon>Hemiptera</taxon>
        <taxon>Auchenorrhyncha</taxon>
        <taxon>Membracoidea</taxon>
        <taxon>Cicadellidae</taxon>
        <taxon>Cicadellinae</taxon>
        <taxon>Proconiini</taxon>
        <taxon>Cuerna</taxon>
    </lineage>
</organism>
<evidence type="ECO:0000313" key="2">
    <source>
        <dbReference type="EMBL" id="JAS66287.1"/>
    </source>
</evidence>
<dbReference type="EMBL" id="GECZ01003482">
    <property type="protein sequence ID" value="JAS66287.1"/>
    <property type="molecule type" value="Transcribed_RNA"/>
</dbReference>
<dbReference type="InterPro" id="IPR053225">
    <property type="entry name" value="Acyl-CoA_N-acyltransferase"/>
</dbReference>
<dbReference type="PANTHER" id="PTHR20958:SF6">
    <property type="entry name" value="GLYCINE N-ACYLTRANSFERASE-LIKE PROTEIN"/>
    <property type="match status" value="1"/>
</dbReference>
<feature type="domain" description="N-acetyltransferase" evidence="1">
    <location>
        <begin position="130"/>
        <end position="285"/>
    </location>
</feature>
<accession>A0A1B6GV55</accession>
<dbReference type="Pfam" id="PF08445">
    <property type="entry name" value="FR47"/>
    <property type="match status" value="1"/>
</dbReference>
<reference evidence="2" key="1">
    <citation type="submission" date="2015-11" db="EMBL/GenBank/DDBJ databases">
        <title>De novo transcriptome assembly of four potential Pierce s Disease insect vectors from Arizona vineyards.</title>
        <authorList>
            <person name="Tassone E.E."/>
        </authorList>
    </citation>
    <scope>NUCLEOTIDE SEQUENCE</scope>
</reference>
<proteinExistence type="predicted"/>
<dbReference type="Gene3D" id="3.40.630.30">
    <property type="match status" value="2"/>
</dbReference>
<evidence type="ECO:0000259" key="1">
    <source>
        <dbReference type="PROSITE" id="PS51186"/>
    </source>
</evidence>